<dbReference type="InterPro" id="IPR042098">
    <property type="entry name" value="TauD-like_sf"/>
</dbReference>
<evidence type="ECO:0000259" key="4">
    <source>
        <dbReference type="Pfam" id="PF02668"/>
    </source>
</evidence>
<dbReference type="PANTHER" id="PTHR10696">
    <property type="entry name" value="GAMMA-BUTYROBETAINE HYDROXYLASE-RELATED"/>
    <property type="match status" value="1"/>
</dbReference>
<dbReference type="GO" id="GO:0051213">
    <property type="term" value="F:dioxygenase activity"/>
    <property type="evidence" value="ECO:0007669"/>
    <property type="project" value="UniProtKB-KW"/>
</dbReference>
<gene>
    <name evidence="5" type="ORF">N4264_15840</name>
</gene>
<keyword evidence="6" id="KW-1185">Reference proteome</keyword>
<keyword evidence="5" id="KW-0223">Dioxygenase</keyword>
<dbReference type="Pfam" id="PF02668">
    <property type="entry name" value="TauD"/>
    <property type="match status" value="1"/>
</dbReference>
<keyword evidence="2" id="KW-0560">Oxidoreductase</keyword>
<evidence type="ECO:0000256" key="2">
    <source>
        <dbReference type="ARBA" id="ARBA00023002"/>
    </source>
</evidence>
<dbReference type="PANTHER" id="PTHR10696:SF56">
    <property type="entry name" value="TAUD_TFDA-LIKE DOMAIN-CONTAINING PROTEIN"/>
    <property type="match status" value="1"/>
</dbReference>
<dbReference type="EMBL" id="CP104694">
    <property type="protein sequence ID" value="UXI66219.1"/>
    <property type="molecule type" value="Genomic_DNA"/>
</dbReference>
<dbReference type="Gene3D" id="3.60.130.10">
    <property type="entry name" value="Clavaminate synthase-like"/>
    <property type="match status" value="1"/>
</dbReference>
<dbReference type="RefSeq" id="WP_261693203.1">
    <property type="nucleotide sequence ID" value="NZ_CP104694.1"/>
</dbReference>
<evidence type="ECO:0000256" key="3">
    <source>
        <dbReference type="ARBA" id="ARBA00023194"/>
    </source>
</evidence>
<proteinExistence type="predicted"/>
<evidence type="ECO:0000313" key="6">
    <source>
        <dbReference type="Proteomes" id="UP001064632"/>
    </source>
</evidence>
<dbReference type="Proteomes" id="UP001064632">
    <property type="component" value="Chromosome"/>
</dbReference>
<protein>
    <submittedName>
        <fullName evidence="5">TauD/TfdA family dioxygenase</fullName>
    </submittedName>
</protein>
<dbReference type="InterPro" id="IPR050411">
    <property type="entry name" value="AlphaKG_dependent_hydroxylases"/>
</dbReference>
<sequence>MNTHEFPLVVRAPSEGASLPDFLAGRKERMEADLAEYGAVLYRGFAPMTGEALDRLVGSLSSVSFKNDEESSPRNHVVGNVYTSTNYRSEMEIFPHNENSYKKEFPMKLFFYCVHPGAEGGETPIADCRRVLKRLGDGIKAKFQQKKWMYVRNFTAGIGVSWQEAFNTTRREDVEAYCRDQDIRFAWHDEDSLKTWQVREPLLSHPASGEPSWFNHATFFNIQTLDKDLRESLCDMFGDDALPHNTYYGDGSPIEPAVIGELQQAYLAESVPIKWETGDLMVLDNLLTAHARKPFKGERRIYLAQTDPVDRATLVPTEA</sequence>
<organism evidence="5 6">
    <name type="scientific">Tahibacter amnicola</name>
    <dbReference type="NCBI Taxonomy" id="2976241"/>
    <lineage>
        <taxon>Bacteria</taxon>
        <taxon>Pseudomonadati</taxon>
        <taxon>Pseudomonadota</taxon>
        <taxon>Gammaproteobacteria</taxon>
        <taxon>Lysobacterales</taxon>
        <taxon>Rhodanobacteraceae</taxon>
        <taxon>Tahibacter</taxon>
    </lineage>
</organism>
<feature type="domain" description="TauD/TfdA-like" evidence="4">
    <location>
        <begin position="15"/>
        <end position="302"/>
    </location>
</feature>
<name>A0ABY6B970_9GAMM</name>
<accession>A0ABY6B970</accession>
<dbReference type="InterPro" id="IPR003819">
    <property type="entry name" value="TauD/TfdA-like"/>
</dbReference>
<keyword evidence="3" id="KW-0045">Antibiotic biosynthesis</keyword>
<evidence type="ECO:0000313" key="5">
    <source>
        <dbReference type="EMBL" id="UXI66219.1"/>
    </source>
</evidence>
<evidence type="ECO:0000256" key="1">
    <source>
        <dbReference type="ARBA" id="ARBA00001954"/>
    </source>
</evidence>
<comment type="cofactor">
    <cofactor evidence="1">
        <name>Fe(2+)</name>
        <dbReference type="ChEBI" id="CHEBI:29033"/>
    </cofactor>
</comment>
<dbReference type="SUPFAM" id="SSF51197">
    <property type="entry name" value="Clavaminate synthase-like"/>
    <property type="match status" value="1"/>
</dbReference>
<reference evidence="5" key="1">
    <citation type="submission" date="2022-09" db="EMBL/GenBank/DDBJ databases">
        <title>Tahibacter sp. nov., isolated from a fresh water.</title>
        <authorList>
            <person name="Baek J.H."/>
            <person name="Lee J.K."/>
            <person name="Kim J.M."/>
            <person name="Jeon C.O."/>
        </authorList>
    </citation>
    <scope>NUCLEOTIDE SEQUENCE</scope>
    <source>
        <strain evidence="5">W38</strain>
    </source>
</reference>